<keyword evidence="1" id="KW-1133">Transmembrane helix</keyword>
<keyword evidence="1" id="KW-0812">Transmembrane</keyword>
<keyword evidence="3" id="KW-1185">Reference proteome</keyword>
<accession>A0ABQ9ADW1</accession>
<gene>
    <name evidence="2" type="ORF">OIU77_008944</name>
</gene>
<dbReference type="Proteomes" id="UP001141253">
    <property type="component" value="Chromosome 11"/>
</dbReference>
<keyword evidence="1" id="KW-0472">Membrane</keyword>
<protein>
    <submittedName>
        <fullName evidence="2">Uncharacterized protein</fullName>
    </submittedName>
</protein>
<comment type="caution">
    <text evidence="2">The sequence shown here is derived from an EMBL/GenBank/DDBJ whole genome shotgun (WGS) entry which is preliminary data.</text>
</comment>
<evidence type="ECO:0000313" key="2">
    <source>
        <dbReference type="EMBL" id="KAJ6332989.1"/>
    </source>
</evidence>
<proteinExistence type="predicted"/>
<organism evidence="2 3">
    <name type="scientific">Salix suchowensis</name>
    <dbReference type="NCBI Taxonomy" id="1278906"/>
    <lineage>
        <taxon>Eukaryota</taxon>
        <taxon>Viridiplantae</taxon>
        <taxon>Streptophyta</taxon>
        <taxon>Embryophyta</taxon>
        <taxon>Tracheophyta</taxon>
        <taxon>Spermatophyta</taxon>
        <taxon>Magnoliopsida</taxon>
        <taxon>eudicotyledons</taxon>
        <taxon>Gunneridae</taxon>
        <taxon>Pentapetalae</taxon>
        <taxon>rosids</taxon>
        <taxon>fabids</taxon>
        <taxon>Malpighiales</taxon>
        <taxon>Salicaceae</taxon>
        <taxon>Saliceae</taxon>
        <taxon>Salix</taxon>
    </lineage>
</organism>
<reference evidence="2" key="1">
    <citation type="submission" date="2022-10" db="EMBL/GenBank/DDBJ databases">
        <authorList>
            <person name="Hyden B.L."/>
            <person name="Feng K."/>
            <person name="Yates T."/>
            <person name="Jawdy S."/>
            <person name="Smart L.B."/>
            <person name="Muchero W."/>
        </authorList>
    </citation>
    <scope>NUCLEOTIDE SEQUENCE</scope>
    <source>
        <tissue evidence="2">Shoot tip</tissue>
    </source>
</reference>
<dbReference type="EMBL" id="JAPFFI010000021">
    <property type="protein sequence ID" value="KAJ6332989.1"/>
    <property type="molecule type" value="Genomic_DNA"/>
</dbReference>
<sequence>MAARLSKFAPVITLSTVVLVCKNIAAMFLAAVKQARACFGRDPVTNVRALGAALRAFLYGSTGQEPAS</sequence>
<evidence type="ECO:0000313" key="3">
    <source>
        <dbReference type="Proteomes" id="UP001141253"/>
    </source>
</evidence>
<evidence type="ECO:0000256" key="1">
    <source>
        <dbReference type="SAM" id="Phobius"/>
    </source>
</evidence>
<reference evidence="2" key="2">
    <citation type="journal article" date="2023" name="Int. J. Mol. Sci.">
        <title>De Novo Assembly and Annotation of 11 Diverse Shrub Willow (Salix) Genomes Reveals Novel Gene Organization in Sex-Linked Regions.</title>
        <authorList>
            <person name="Hyden B."/>
            <person name="Feng K."/>
            <person name="Yates T.B."/>
            <person name="Jawdy S."/>
            <person name="Cereghino C."/>
            <person name="Smart L.B."/>
            <person name="Muchero W."/>
        </authorList>
    </citation>
    <scope>NUCLEOTIDE SEQUENCE</scope>
    <source>
        <tissue evidence="2">Shoot tip</tissue>
    </source>
</reference>
<feature type="transmembrane region" description="Helical" evidence="1">
    <location>
        <begin position="12"/>
        <end position="32"/>
    </location>
</feature>
<name>A0ABQ9ADW1_9ROSI</name>